<dbReference type="GO" id="GO:0008218">
    <property type="term" value="P:bioluminescence"/>
    <property type="evidence" value="ECO:0007669"/>
    <property type="project" value="UniProtKB-KW"/>
</dbReference>
<keyword evidence="3" id="KW-0106">Calcium</keyword>
<accession>A0A7M5WVR6</accession>
<dbReference type="InterPro" id="IPR002048">
    <property type="entry name" value="EF_hand_dom"/>
</dbReference>
<dbReference type="CDD" id="cd00051">
    <property type="entry name" value="EFh"/>
    <property type="match status" value="1"/>
</dbReference>
<dbReference type="FunFam" id="1.10.238.10:FF:000003">
    <property type="entry name" value="Calmodulin A"/>
    <property type="match status" value="1"/>
</dbReference>
<feature type="domain" description="EF-hand" evidence="6">
    <location>
        <begin position="7"/>
        <end position="42"/>
    </location>
</feature>
<dbReference type="GO" id="GO:0005509">
    <property type="term" value="F:calcium ion binding"/>
    <property type="evidence" value="ECO:0007669"/>
    <property type="project" value="InterPro"/>
</dbReference>
<evidence type="ECO:0000256" key="5">
    <source>
        <dbReference type="ARBA" id="ARBA00023262"/>
    </source>
</evidence>
<evidence type="ECO:0000256" key="3">
    <source>
        <dbReference type="ARBA" id="ARBA00022837"/>
    </source>
</evidence>
<keyword evidence="5" id="KW-0599">Photoprotein</keyword>
<organism evidence="7 8">
    <name type="scientific">Clytia hemisphaerica</name>
    <dbReference type="NCBI Taxonomy" id="252671"/>
    <lineage>
        <taxon>Eukaryota</taxon>
        <taxon>Metazoa</taxon>
        <taxon>Cnidaria</taxon>
        <taxon>Hydrozoa</taxon>
        <taxon>Hydroidolina</taxon>
        <taxon>Leptothecata</taxon>
        <taxon>Obeliida</taxon>
        <taxon>Clytiidae</taxon>
        <taxon>Clytia</taxon>
    </lineage>
</organism>
<feature type="domain" description="EF-hand" evidence="6">
    <location>
        <begin position="43"/>
        <end position="73"/>
    </location>
</feature>
<protein>
    <recommendedName>
        <fullName evidence="6">EF-hand domain-containing protein</fullName>
    </recommendedName>
</protein>
<dbReference type="OrthoDB" id="26525at2759"/>
<dbReference type="PANTHER" id="PTHR23050">
    <property type="entry name" value="CALCIUM BINDING PROTEIN"/>
    <property type="match status" value="1"/>
</dbReference>
<dbReference type="InterPro" id="IPR018247">
    <property type="entry name" value="EF_Hand_1_Ca_BS"/>
</dbReference>
<dbReference type="PROSITE" id="PS00018">
    <property type="entry name" value="EF_HAND_1"/>
    <property type="match status" value="3"/>
</dbReference>
<name>A0A7M5WVR6_9CNID</name>
<dbReference type="AlphaFoldDB" id="A0A7M5WVR6"/>
<dbReference type="EnsemblMetazoa" id="CLYHEMT013553.1">
    <property type="protein sequence ID" value="CLYHEMP013553.1"/>
    <property type="gene ID" value="CLYHEMG013553"/>
</dbReference>
<dbReference type="Gene3D" id="1.10.238.10">
    <property type="entry name" value="EF-hand"/>
    <property type="match status" value="2"/>
</dbReference>
<feature type="domain" description="EF-hand" evidence="6">
    <location>
        <begin position="75"/>
        <end position="110"/>
    </location>
</feature>
<evidence type="ECO:0000259" key="6">
    <source>
        <dbReference type="PROSITE" id="PS50222"/>
    </source>
</evidence>
<dbReference type="PROSITE" id="PS50222">
    <property type="entry name" value="EF_HAND_2"/>
    <property type="match status" value="4"/>
</dbReference>
<dbReference type="Pfam" id="PF13499">
    <property type="entry name" value="EF-hand_7"/>
    <property type="match status" value="2"/>
</dbReference>
<proteinExistence type="inferred from homology"/>
<dbReference type="InterPro" id="IPR011992">
    <property type="entry name" value="EF-hand-dom_pair"/>
</dbReference>
<evidence type="ECO:0000313" key="8">
    <source>
        <dbReference type="Proteomes" id="UP000594262"/>
    </source>
</evidence>
<evidence type="ECO:0000256" key="2">
    <source>
        <dbReference type="ARBA" id="ARBA00022737"/>
    </source>
</evidence>
<keyword evidence="8" id="KW-1185">Reference proteome</keyword>
<feature type="domain" description="EF-hand" evidence="6">
    <location>
        <begin position="111"/>
        <end position="142"/>
    </location>
</feature>
<keyword evidence="4" id="KW-0455">Luminescence</keyword>
<dbReference type="InterPro" id="IPR050145">
    <property type="entry name" value="Centrin_CML-like"/>
</dbReference>
<sequence length="142" mass="16381">MPRLGRRESEDMQRLFDTFDCDMNGRISRRELKAVFKALNVTINDENLRSMFHSADKDKSGFIEFGEFVRVFSPPSQDELLNAFKRFDKNGDGFLTPDEVKEVLRDANQPATDRNVTEMIESVDSNGDGKINYKEFLTMLKS</sequence>
<dbReference type="SUPFAM" id="SSF47473">
    <property type="entry name" value="EF-hand"/>
    <property type="match status" value="1"/>
</dbReference>
<evidence type="ECO:0000256" key="4">
    <source>
        <dbReference type="ARBA" id="ARBA00023223"/>
    </source>
</evidence>
<evidence type="ECO:0000256" key="1">
    <source>
        <dbReference type="ARBA" id="ARBA00007828"/>
    </source>
</evidence>
<keyword evidence="2" id="KW-0677">Repeat</keyword>
<dbReference type="Proteomes" id="UP000594262">
    <property type="component" value="Unplaced"/>
</dbReference>
<evidence type="ECO:0000313" key="7">
    <source>
        <dbReference type="EnsemblMetazoa" id="CLYHEMP013553.1"/>
    </source>
</evidence>
<dbReference type="SMART" id="SM00054">
    <property type="entry name" value="EFh"/>
    <property type="match status" value="4"/>
</dbReference>
<reference evidence="7" key="1">
    <citation type="submission" date="2021-01" db="UniProtKB">
        <authorList>
            <consortium name="EnsemblMetazoa"/>
        </authorList>
    </citation>
    <scope>IDENTIFICATION</scope>
</reference>
<comment type="similarity">
    <text evidence="1">Belongs to the aequorin family.</text>
</comment>